<reference evidence="1" key="1">
    <citation type="journal article" date="2014" name="Front. Microbiol.">
        <title>High frequency of phylogenetically diverse reductive dehalogenase-homologous genes in deep subseafloor sedimentary metagenomes.</title>
        <authorList>
            <person name="Kawai M."/>
            <person name="Futagami T."/>
            <person name="Toyoda A."/>
            <person name="Takaki Y."/>
            <person name="Nishi S."/>
            <person name="Hori S."/>
            <person name="Arai W."/>
            <person name="Tsubouchi T."/>
            <person name="Morono Y."/>
            <person name="Uchiyama I."/>
            <person name="Ito T."/>
            <person name="Fujiyama A."/>
            <person name="Inagaki F."/>
            <person name="Takami H."/>
        </authorList>
    </citation>
    <scope>NUCLEOTIDE SEQUENCE</scope>
    <source>
        <strain evidence="1">Expedition CK06-06</strain>
    </source>
</reference>
<name>X1R4T5_9ZZZZ</name>
<organism evidence="1">
    <name type="scientific">marine sediment metagenome</name>
    <dbReference type="NCBI Taxonomy" id="412755"/>
    <lineage>
        <taxon>unclassified sequences</taxon>
        <taxon>metagenomes</taxon>
        <taxon>ecological metagenomes</taxon>
    </lineage>
</organism>
<dbReference type="AlphaFoldDB" id="X1R4T5"/>
<feature type="non-terminal residue" evidence="1">
    <location>
        <position position="1"/>
    </location>
</feature>
<comment type="caution">
    <text evidence="1">The sequence shown here is derived from an EMBL/GenBank/DDBJ whole genome shotgun (WGS) entry which is preliminary data.</text>
</comment>
<gene>
    <name evidence="1" type="ORF">S06H3_56179</name>
</gene>
<dbReference type="EMBL" id="BARV01036115">
    <property type="protein sequence ID" value="GAI50624.1"/>
    <property type="molecule type" value="Genomic_DNA"/>
</dbReference>
<protein>
    <submittedName>
        <fullName evidence="1">Uncharacterized protein</fullName>
    </submittedName>
</protein>
<accession>X1R4T5</accession>
<sequence>VHITKSDNIFTVDFVEVTSPSTAYADTGYIEFLTWWNMTGSSENIARNNRERRRCRRTTHKITPG</sequence>
<evidence type="ECO:0000313" key="1">
    <source>
        <dbReference type="EMBL" id="GAI50624.1"/>
    </source>
</evidence>
<proteinExistence type="predicted"/>